<proteinExistence type="predicted"/>
<dbReference type="Gene3D" id="1.10.8.270">
    <property type="entry name" value="putative rabgap domain of human tbc1 domain family member 14 like domains"/>
    <property type="match status" value="1"/>
</dbReference>
<feature type="domain" description="PID" evidence="5">
    <location>
        <begin position="117"/>
        <end position="227"/>
    </location>
</feature>
<dbReference type="SUPFAM" id="SSF50729">
    <property type="entry name" value="PH domain-like"/>
    <property type="match status" value="1"/>
</dbReference>
<keyword evidence="3" id="KW-0175">Coiled coil</keyword>
<dbReference type="Pfam" id="PF00566">
    <property type="entry name" value="RabGAP-TBC"/>
    <property type="match status" value="1"/>
</dbReference>
<dbReference type="GO" id="GO:0005096">
    <property type="term" value="F:GTPase activator activity"/>
    <property type="evidence" value="ECO:0007669"/>
    <property type="project" value="UniProtKB-KW"/>
</dbReference>
<evidence type="ECO:0000256" key="3">
    <source>
        <dbReference type="SAM" id="Coils"/>
    </source>
</evidence>
<dbReference type="Gene3D" id="1.10.472.80">
    <property type="entry name" value="Ypt/Rab-GAP domain of gyp1p, domain 3"/>
    <property type="match status" value="1"/>
</dbReference>
<dbReference type="CDD" id="cd01269">
    <property type="entry name" value="PTB_TBC1D1_like"/>
    <property type="match status" value="1"/>
</dbReference>
<keyword evidence="8" id="KW-1185">Reference proteome</keyword>
<dbReference type="Gene3D" id="1.10.10.2750">
    <property type="match status" value="1"/>
</dbReference>
<evidence type="ECO:0000259" key="6">
    <source>
        <dbReference type="PROSITE" id="PS50086"/>
    </source>
</evidence>
<dbReference type="InterPro" id="IPR050302">
    <property type="entry name" value="Rab_GAP_TBC_domain"/>
</dbReference>
<name>A0A672JF86_SALFA</name>
<dbReference type="Gene3D" id="2.30.29.30">
    <property type="entry name" value="Pleckstrin-homology domain (PH domain)/Phosphotyrosine-binding domain (PTB)"/>
    <property type="match status" value="1"/>
</dbReference>
<feature type="compositionally biased region" description="Basic and acidic residues" evidence="4">
    <location>
        <begin position="759"/>
        <end position="769"/>
    </location>
</feature>
<dbReference type="Proteomes" id="UP000472267">
    <property type="component" value="Chromosome 6"/>
</dbReference>
<evidence type="ECO:0000256" key="2">
    <source>
        <dbReference type="ARBA" id="ARBA00022553"/>
    </source>
</evidence>
<evidence type="ECO:0000256" key="1">
    <source>
        <dbReference type="ARBA" id="ARBA00022468"/>
    </source>
</evidence>
<reference evidence="7" key="2">
    <citation type="submission" date="2025-08" db="UniProtKB">
        <authorList>
            <consortium name="Ensembl"/>
        </authorList>
    </citation>
    <scope>IDENTIFICATION</scope>
</reference>
<evidence type="ECO:0000313" key="8">
    <source>
        <dbReference type="Proteomes" id="UP000472267"/>
    </source>
</evidence>
<evidence type="ECO:0000313" key="7">
    <source>
        <dbReference type="Ensembl" id="ENSSFAP00005051765.1"/>
    </source>
</evidence>
<keyword evidence="2" id="KW-0597">Phosphoprotein</keyword>
<dbReference type="InterPro" id="IPR035969">
    <property type="entry name" value="Rab-GAP_TBC_sf"/>
</dbReference>
<accession>A0A672JF86</accession>
<feature type="coiled-coil region" evidence="3">
    <location>
        <begin position="670"/>
        <end position="725"/>
    </location>
</feature>
<dbReference type="InterPro" id="IPR021785">
    <property type="entry name" value="DUF3350"/>
</dbReference>
<dbReference type="PROSITE" id="PS01179">
    <property type="entry name" value="PID"/>
    <property type="match status" value="1"/>
</dbReference>
<feature type="domain" description="Rab-GAP TBC" evidence="6">
    <location>
        <begin position="389"/>
        <end position="583"/>
    </location>
</feature>
<reference evidence="7" key="3">
    <citation type="submission" date="2025-09" db="UniProtKB">
        <authorList>
            <consortium name="Ensembl"/>
        </authorList>
    </citation>
    <scope>IDENTIFICATION</scope>
</reference>
<feature type="region of interest" description="Disordered" evidence="4">
    <location>
        <begin position="751"/>
        <end position="782"/>
    </location>
</feature>
<dbReference type="SUPFAM" id="SSF47923">
    <property type="entry name" value="Ypt/Rab-GAP domain of gyp1p"/>
    <property type="match status" value="2"/>
</dbReference>
<gene>
    <name evidence="7" type="primary">tbc1d1</name>
</gene>
<evidence type="ECO:0000256" key="4">
    <source>
        <dbReference type="SAM" id="MobiDB-lite"/>
    </source>
</evidence>
<keyword evidence="1" id="KW-0343">GTPase activation</keyword>
<protein>
    <recommendedName>
        <fullName evidence="9">TBC1 (tre-2/USP6, BUB2, cdc16) domain family, member 1</fullName>
    </recommendedName>
</protein>
<dbReference type="AlphaFoldDB" id="A0A672JF86"/>
<dbReference type="SMART" id="SM00164">
    <property type="entry name" value="TBC"/>
    <property type="match status" value="1"/>
</dbReference>
<dbReference type="Ensembl" id="ENSSFAT00005053412.1">
    <property type="protein sequence ID" value="ENSSFAP00005051765.1"/>
    <property type="gene ID" value="ENSSFAG00005024690.1"/>
</dbReference>
<dbReference type="PROSITE" id="PS50086">
    <property type="entry name" value="TBC_RABGAP"/>
    <property type="match status" value="1"/>
</dbReference>
<dbReference type="InterPro" id="IPR000195">
    <property type="entry name" value="Rab-GAP-TBC_dom"/>
</dbReference>
<dbReference type="Pfam" id="PF00640">
    <property type="entry name" value="PID"/>
    <property type="match status" value="1"/>
</dbReference>
<evidence type="ECO:0000259" key="5">
    <source>
        <dbReference type="PROSITE" id="PS01179"/>
    </source>
</evidence>
<evidence type="ECO:0008006" key="9">
    <source>
        <dbReference type="Google" id="ProtNLM"/>
    </source>
</evidence>
<dbReference type="PANTHER" id="PTHR47219:SF18">
    <property type="entry name" value="TBC1 DOMAIN FAMILY MEMBER 1 ISOFORM X1"/>
    <property type="match status" value="1"/>
</dbReference>
<dbReference type="SMART" id="SM00462">
    <property type="entry name" value="PTB"/>
    <property type="match status" value="1"/>
</dbReference>
<dbReference type="Pfam" id="PF11830">
    <property type="entry name" value="DUF3350"/>
    <property type="match status" value="1"/>
</dbReference>
<dbReference type="InterPro" id="IPR011993">
    <property type="entry name" value="PH-like_dom_sf"/>
</dbReference>
<sequence length="782" mass="87617">MRQAGKSSALFAKKFEVLFCGRVSVAHKKAPPALIDECIEKFSQLHGSGTADKEGSGEGLVGGLKRALAFQSNGLRNGSVGNGAAGSPTTGARPVLFKRDPSFPCLQALDENGLSPEISNSNTDDPVARSAQVQPTSLRENRTMLFTVGRSQIYLVSPDTKKVAIEKSFREISFCSQGIRHVDHFGFICRETVEGGNCHFVCYVFQCTDESLVDEIMLTLKQAFSVAALQQNAKTQSEQCDSCPMQHLHRLCERIEGRKLFLNSHAHEKNDQTICIYRFTILLITSSNYSSSISYIFFSLLIYGTECSLLCLNSTLTVCLSELGDACLDGGLMTVGQVVGGGGVDSSMRAVPEERKKRSKEELRELWRKAIIQQILLQRMERENQKLQGVPRQHRGEIWKFLSEQYLLRQTVPSRPPSNHAPYKELLKQLTSQQHAILIDLGRTFPTHPYFQAQLGAGQLSLFNILKAYSLLDPEVGYCQGLSFIAGVLLLHMGEEDAFNMLKFLMYDVGLRKQYRPDMIILQIQMYQLSRLLHDYHRDLYSHLERQEIGPSLYATPWFLTAFASHFPLGFVARVFDMLFLQGSEVIFKVALSLLGSHKPLILQHESLESIVDFIKTTLPNLGLVQMEKTINQVCEMDVSKQLQAYEVEYHVLQDELLETPPTLNQHQRAAQLERTNQSLRQQNLDLLEELQVSHARVCSLEGQVEALTQSEGRLKEQVSSLEEEKRLLASTILHLQGLLTRLGIHSAPDGDTAAPQLEAKEALDDRTVDSPPQPLLLPKSL</sequence>
<dbReference type="PANTHER" id="PTHR47219">
    <property type="entry name" value="RAB GTPASE-ACTIVATING PROTEIN 1-LIKE"/>
    <property type="match status" value="1"/>
</dbReference>
<dbReference type="InterPro" id="IPR006020">
    <property type="entry name" value="PTB/PI_dom"/>
</dbReference>
<organism evidence="7 8">
    <name type="scientific">Salarias fasciatus</name>
    <name type="common">Jewelled blenny</name>
    <name type="synonym">Blennius fasciatus</name>
    <dbReference type="NCBI Taxonomy" id="181472"/>
    <lineage>
        <taxon>Eukaryota</taxon>
        <taxon>Metazoa</taxon>
        <taxon>Chordata</taxon>
        <taxon>Craniata</taxon>
        <taxon>Vertebrata</taxon>
        <taxon>Euteleostomi</taxon>
        <taxon>Actinopterygii</taxon>
        <taxon>Neopterygii</taxon>
        <taxon>Teleostei</taxon>
        <taxon>Neoteleostei</taxon>
        <taxon>Acanthomorphata</taxon>
        <taxon>Ovalentaria</taxon>
        <taxon>Blenniimorphae</taxon>
        <taxon>Blenniiformes</taxon>
        <taxon>Blennioidei</taxon>
        <taxon>Blenniidae</taxon>
        <taxon>Salariinae</taxon>
        <taxon>Salarias</taxon>
    </lineage>
</organism>
<reference evidence="7" key="1">
    <citation type="submission" date="2019-06" db="EMBL/GenBank/DDBJ databases">
        <authorList>
            <consortium name="Wellcome Sanger Institute Data Sharing"/>
        </authorList>
    </citation>
    <scope>NUCLEOTIDE SEQUENCE [LARGE SCALE GENOMIC DNA]</scope>
</reference>